<organism evidence="1 2">
    <name type="scientific">Coccidioides immitis RMSCC 2394</name>
    <dbReference type="NCBI Taxonomy" id="404692"/>
    <lineage>
        <taxon>Eukaryota</taxon>
        <taxon>Fungi</taxon>
        <taxon>Dikarya</taxon>
        <taxon>Ascomycota</taxon>
        <taxon>Pezizomycotina</taxon>
        <taxon>Eurotiomycetes</taxon>
        <taxon>Eurotiomycetidae</taxon>
        <taxon>Onygenales</taxon>
        <taxon>Onygenaceae</taxon>
        <taxon>Coccidioides</taxon>
    </lineage>
</organism>
<gene>
    <name evidence="1" type="ORF">CIRG_02850</name>
</gene>
<protein>
    <submittedName>
        <fullName evidence="1">Uncharacterized protein</fullName>
    </submittedName>
</protein>
<dbReference type="AlphaFoldDB" id="A0A0J6Y8R2"/>
<reference evidence="2" key="1">
    <citation type="journal article" date="2010" name="Genome Res.">
        <title>Population genomic sequencing of Coccidioides fungi reveals recent hybridization and transposon control.</title>
        <authorList>
            <person name="Neafsey D.E."/>
            <person name="Barker B.M."/>
            <person name="Sharpton T.J."/>
            <person name="Stajich J.E."/>
            <person name="Park D.J."/>
            <person name="Whiston E."/>
            <person name="Hung C.-Y."/>
            <person name="McMahan C."/>
            <person name="White J."/>
            <person name="Sykes S."/>
            <person name="Heiman D."/>
            <person name="Young S."/>
            <person name="Zeng Q."/>
            <person name="Abouelleil A."/>
            <person name="Aftuck L."/>
            <person name="Bessette D."/>
            <person name="Brown A."/>
            <person name="FitzGerald M."/>
            <person name="Lui A."/>
            <person name="Macdonald J.P."/>
            <person name="Priest M."/>
            <person name="Orbach M.J."/>
            <person name="Galgiani J.N."/>
            <person name="Kirkland T.N."/>
            <person name="Cole G.T."/>
            <person name="Birren B.W."/>
            <person name="Henn M.R."/>
            <person name="Taylor J.W."/>
            <person name="Rounsley S.D."/>
        </authorList>
    </citation>
    <scope>NUCLEOTIDE SEQUENCE [LARGE SCALE GENOMIC DNA]</scope>
    <source>
        <strain evidence="2">RMSCC 2394</strain>
    </source>
</reference>
<dbReference type="Proteomes" id="UP000054565">
    <property type="component" value="Unassembled WGS sequence"/>
</dbReference>
<accession>A0A0J6Y8R2</accession>
<name>A0A0J6Y8R2_COCIT</name>
<dbReference type="EMBL" id="DS028094">
    <property type="protein sequence ID" value="KMP03158.1"/>
    <property type="molecule type" value="Genomic_DNA"/>
</dbReference>
<evidence type="ECO:0000313" key="2">
    <source>
        <dbReference type="Proteomes" id="UP000054565"/>
    </source>
</evidence>
<evidence type="ECO:0000313" key="1">
    <source>
        <dbReference type="EMBL" id="KMP03158.1"/>
    </source>
</evidence>
<sequence>MEDNARVCKSPLYDCSSKDEQQEYPTENQRYISKKEDKCFVSKLRGISIPFTVPFEASKAASLVSSAQAGQPMLSRDLRALVWTLGWRSYTSRTSNHRSLARNTAKPNADW</sequence>
<proteinExistence type="predicted"/>